<comment type="caution">
    <text evidence="1">The sequence shown here is derived from an EMBL/GenBank/DDBJ whole genome shotgun (WGS) entry which is preliminary data.</text>
</comment>
<evidence type="ECO:0000313" key="2">
    <source>
        <dbReference type="Proteomes" id="UP000636891"/>
    </source>
</evidence>
<proteinExistence type="predicted"/>
<sequence length="165" mass="19958">METIIRLLQKKRKLKETLEQINNDSRYRNISFVCAGSLRKGSRNYMNRMTDKLCRTYDELERCKRAIKIVTGGYFGLDDVDSCRTDIMAYWPEYEANLTMYEPIVYYVEIIRKSFWGKYRNVLENYPIRLDFDTPNRTVFWVYSNNIVLHRSKDRLEKYICLKNK</sequence>
<accession>A0ABR7CMJ4</accession>
<keyword evidence="2" id="KW-1185">Reference proteome</keyword>
<dbReference type="Proteomes" id="UP000636891">
    <property type="component" value="Unassembled WGS sequence"/>
</dbReference>
<reference evidence="1 2" key="1">
    <citation type="submission" date="2020-08" db="EMBL/GenBank/DDBJ databases">
        <title>Genome public.</title>
        <authorList>
            <person name="Liu C."/>
            <person name="Sun Q."/>
        </authorList>
    </citation>
    <scope>NUCLEOTIDE SEQUENCE [LARGE SCALE GENOMIC DNA]</scope>
    <source>
        <strain evidence="1 2">New-7</strain>
    </source>
</reference>
<dbReference type="EMBL" id="JACOOK010000003">
    <property type="protein sequence ID" value="MBC5616884.1"/>
    <property type="molecule type" value="Genomic_DNA"/>
</dbReference>
<protein>
    <submittedName>
        <fullName evidence="1">Uncharacterized protein</fullName>
    </submittedName>
</protein>
<name>A0ABR7CMJ4_9BACT</name>
<dbReference type="RefSeq" id="WP_186965871.1">
    <property type="nucleotide sequence ID" value="NZ_JACOOK010000003.1"/>
</dbReference>
<organism evidence="1 2">
    <name type="scientific">Alistipes hominis</name>
    <dbReference type="NCBI Taxonomy" id="2763015"/>
    <lineage>
        <taxon>Bacteria</taxon>
        <taxon>Pseudomonadati</taxon>
        <taxon>Bacteroidota</taxon>
        <taxon>Bacteroidia</taxon>
        <taxon>Bacteroidales</taxon>
        <taxon>Rikenellaceae</taxon>
        <taxon>Alistipes</taxon>
    </lineage>
</organism>
<evidence type="ECO:0000313" key="1">
    <source>
        <dbReference type="EMBL" id="MBC5616884.1"/>
    </source>
</evidence>
<gene>
    <name evidence="1" type="ORF">H8S08_07610</name>
</gene>